<evidence type="ECO:0000256" key="6">
    <source>
        <dbReference type="ARBA" id="ARBA00023136"/>
    </source>
</evidence>
<evidence type="ECO:0000313" key="8">
    <source>
        <dbReference type="EMBL" id="ATX67421.1"/>
    </source>
</evidence>
<evidence type="ECO:0000256" key="1">
    <source>
        <dbReference type="ARBA" id="ARBA00004651"/>
    </source>
</evidence>
<accession>A0A2K8KD95</accession>
<keyword evidence="6 7" id="KW-0472">Membrane</keyword>
<dbReference type="Pfam" id="PF01899">
    <property type="entry name" value="MNHE"/>
    <property type="match status" value="1"/>
</dbReference>
<dbReference type="EMBL" id="CP024899">
    <property type="protein sequence ID" value="ATX67421.1"/>
    <property type="molecule type" value="Genomic_DNA"/>
</dbReference>
<evidence type="ECO:0000256" key="3">
    <source>
        <dbReference type="ARBA" id="ARBA00022475"/>
    </source>
</evidence>
<gene>
    <name evidence="8" type="ORF">BG454_17725</name>
</gene>
<keyword evidence="9" id="KW-1185">Reference proteome</keyword>
<dbReference type="GO" id="GO:0008324">
    <property type="term" value="F:monoatomic cation transmembrane transporter activity"/>
    <property type="evidence" value="ECO:0007669"/>
    <property type="project" value="InterPro"/>
</dbReference>
<feature type="transmembrane region" description="Helical" evidence="7">
    <location>
        <begin position="59"/>
        <end position="77"/>
    </location>
</feature>
<dbReference type="AlphaFoldDB" id="A0A2K8KD95"/>
<comment type="subcellular location">
    <subcellularLocation>
        <location evidence="1">Cell membrane</location>
        <topology evidence="1">Multi-pass membrane protein</topology>
    </subcellularLocation>
</comment>
<dbReference type="PANTHER" id="PTHR34584">
    <property type="entry name" value="NA(+)/H(+) ANTIPORTER SUBUNIT E1"/>
    <property type="match status" value="1"/>
</dbReference>
<sequence length="220" mass="23711">MSGTIQTSRLPGHNLMRATSSKCLNASARVQSLTLAEPQNLPPASAQTVSATGHAAGQVLRHCVLSILVLAVLWGALTGWRADALIFGLPAILLGAMVPFLLPPASGFRLSLRGAIRFALWFAVQSVRGAVDVALRAFSPDMRLRPCFRTYPLNLPLGAPRITFINIITLLPGTLSAEINDDMVTVHMLDAHIELEPELAELETRIRALFALPQPPEHSS</sequence>
<feature type="transmembrane region" description="Helical" evidence="7">
    <location>
        <begin position="84"/>
        <end position="102"/>
    </location>
</feature>
<evidence type="ECO:0000256" key="5">
    <source>
        <dbReference type="ARBA" id="ARBA00022989"/>
    </source>
</evidence>
<organism evidence="8 9">
    <name type="scientific">Roseinatronobacter bogoriensis subsp. barguzinensis</name>
    <dbReference type="NCBI Taxonomy" id="441209"/>
    <lineage>
        <taxon>Bacteria</taxon>
        <taxon>Pseudomonadati</taxon>
        <taxon>Pseudomonadota</taxon>
        <taxon>Alphaproteobacteria</taxon>
        <taxon>Rhodobacterales</taxon>
        <taxon>Paracoccaceae</taxon>
        <taxon>Roseinatronobacter</taxon>
    </lineage>
</organism>
<dbReference type="GO" id="GO:0005886">
    <property type="term" value="C:plasma membrane"/>
    <property type="evidence" value="ECO:0007669"/>
    <property type="project" value="UniProtKB-SubCell"/>
</dbReference>
<dbReference type="PANTHER" id="PTHR34584:SF1">
    <property type="entry name" value="NA(+)_H(+) ANTIPORTER SUBUNIT E1"/>
    <property type="match status" value="1"/>
</dbReference>
<keyword evidence="4 7" id="KW-0812">Transmembrane</keyword>
<proteinExistence type="inferred from homology"/>
<evidence type="ECO:0000256" key="7">
    <source>
        <dbReference type="SAM" id="Phobius"/>
    </source>
</evidence>
<name>A0A2K8KD95_9RHOB</name>
<keyword evidence="5 7" id="KW-1133">Transmembrane helix</keyword>
<comment type="similarity">
    <text evidence="2">Belongs to the CPA3 antiporters (TC 2.A.63) subunit E family.</text>
</comment>
<evidence type="ECO:0000313" key="9">
    <source>
        <dbReference type="Proteomes" id="UP000228948"/>
    </source>
</evidence>
<dbReference type="KEGG" id="rbg:BG454_17725"/>
<dbReference type="STRING" id="441209.GCA_001870665_03475"/>
<protein>
    <submittedName>
        <fullName evidence="8">Cation transporter</fullName>
    </submittedName>
</protein>
<dbReference type="InterPro" id="IPR002758">
    <property type="entry name" value="Cation_antiport_E"/>
</dbReference>
<dbReference type="Proteomes" id="UP000228948">
    <property type="component" value="Chromosome"/>
</dbReference>
<reference evidence="8 9" key="1">
    <citation type="submission" date="2017-11" db="EMBL/GenBank/DDBJ databases">
        <title>Revised Sequence and Annotation of the Rhodobaca barguzinensis strain alga05 Genome.</title>
        <authorList>
            <person name="Kopejtka K."/>
            <person name="Tomasch J.M."/>
            <person name="Bunk B."/>
            <person name="Koblizek M."/>
        </authorList>
    </citation>
    <scope>NUCLEOTIDE SEQUENCE [LARGE SCALE GENOMIC DNA]</scope>
    <source>
        <strain evidence="9">alga05</strain>
    </source>
</reference>
<evidence type="ECO:0000256" key="4">
    <source>
        <dbReference type="ARBA" id="ARBA00022692"/>
    </source>
</evidence>
<keyword evidence="3" id="KW-1003">Cell membrane</keyword>
<evidence type="ECO:0000256" key="2">
    <source>
        <dbReference type="ARBA" id="ARBA00006228"/>
    </source>
</evidence>